<keyword evidence="2" id="KW-1185">Reference proteome</keyword>
<accession>A0A5C6YMW1</accession>
<dbReference type="EMBL" id="VORU01000010">
    <property type="protein sequence ID" value="TXD68540.1"/>
    <property type="molecule type" value="Genomic_DNA"/>
</dbReference>
<dbReference type="PROSITE" id="PS51257">
    <property type="entry name" value="PROKAR_LIPOPROTEIN"/>
    <property type="match status" value="1"/>
</dbReference>
<dbReference type="OrthoDB" id="1432199at2"/>
<reference evidence="1 2" key="1">
    <citation type="submission" date="2019-08" db="EMBL/GenBank/DDBJ databases">
        <title>Genome of Aequorivita lipolytica Y10-2 (type strain).</title>
        <authorList>
            <person name="Bowman J.P."/>
        </authorList>
    </citation>
    <scope>NUCLEOTIDE SEQUENCE [LARGE SCALE GENOMIC DNA]</scope>
    <source>
        <strain evidence="1 2">Y10-2</strain>
    </source>
</reference>
<protein>
    <submittedName>
        <fullName evidence="1">Uncharacterized protein</fullName>
    </submittedName>
</protein>
<organism evidence="1 2">
    <name type="scientific">Aequorivita lipolytica</name>
    <dbReference type="NCBI Taxonomy" id="153267"/>
    <lineage>
        <taxon>Bacteria</taxon>
        <taxon>Pseudomonadati</taxon>
        <taxon>Bacteroidota</taxon>
        <taxon>Flavobacteriia</taxon>
        <taxon>Flavobacteriales</taxon>
        <taxon>Flavobacteriaceae</taxon>
        <taxon>Aequorivita</taxon>
    </lineage>
</organism>
<evidence type="ECO:0000313" key="1">
    <source>
        <dbReference type="EMBL" id="TXD68540.1"/>
    </source>
</evidence>
<proteinExistence type="predicted"/>
<dbReference type="AlphaFoldDB" id="A0A5C6YMW1"/>
<name>A0A5C6YMW1_9FLAO</name>
<comment type="caution">
    <text evidence="1">The sequence shown here is derived from an EMBL/GenBank/DDBJ whole genome shotgun (WGS) entry which is preliminary data.</text>
</comment>
<dbReference type="Proteomes" id="UP000321945">
    <property type="component" value="Unassembled WGS sequence"/>
</dbReference>
<sequence length="190" mass="21481">MKSFIVPILALALITATSCNIDKKGKTELPEVDVDVESGNLPEFDVDWADVDVSTATRTVEVPKVIVVMEEEEVEVPTIDIDMPNEDKYEQELVVDAEVEGVEHDIEIKEIRATNKRLYVIATLEELETDLGDKKMRVQDQVSLNAPDLDVKYIIVGKKPNRIYNNRNMYVTSMDNLPANVKDATVIYKR</sequence>
<dbReference type="RefSeq" id="WP_111816668.1">
    <property type="nucleotide sequence ID" value="NZ_CBCRZQ010000009.1"/>
</dbReference>
<gene>
    <name evidence="1" type="ORF">ESV24_11550</name>
</gene>
<evidence type="ECO:0000313" key="2">
    <source>
        <dbReference type="Proteomes" id="UP000321945"/>
    </source>
</evidence>